<dbReference type="EMBL" id="ACIN03000013">
    <property type="protein sequence ID" value="ESK65218.1"/>
    <property type="molecule type" value="Genomic_DNA"/>
</dbReference>
<feature type="transmembrane region" description="Helical" evidence="11">
    <location>
        <begin position="6"/>
        <end position="25"/>
    </location>
</feature>
<dbReference type="eggNOG" id="COG0750">
    <property type="taxonomic scope" value="Bacteria"/>
</dbReference>
<dbReference type="GO" id="GO:0006508">
    <property type="term" value="P:proteolysis"/>
    <property type="evidence" value="ECO:0007669"/>
    <property type="project" value="UniProtKB-KW"/>
</dbReference>
<keyword evidence="4" id="KW-0645">Protease</keyword>
<dbReference type="AlphaFoldDB" id="W1Q2D0"/>
<dbReference type="Proteomes" id="UP000019050">
    <property type="component" value="Unassembled WGS sequence"/>
</dbReference>
<dbReference type="PANTHER" id="PTHR42837">
    <property type="entry name" value="REGULATOR OF SIGMA-E PROTEASE RSEP"/>
    <property type="match status" value="1"/>
</dbReference>
<dbReference type="CDD" id="cd06163">
    <property type="entry name" value="S2P-M50_PDZ_RseP-like"/>
    <property type="match status" value="1"/>
</dbReference>
<keyword evidence="7 11" id="KW-0862">Zinc</keyword>
<dbReference type="GO" id="GO:0016020">
    <property type="term" value="C:membrane"/>
    <property type="evidence" value="ECO:0007669"/>
    <property type="project" value="UniProtKB-SubCell"/>
</dbReference>
<dbReference type="STRING" id="592010.GCWU000182_001379"/>
<evidence type="ECO:0000256" key="9">
    <source>
        <dbReference type="ARBA" id="ARBA00023049"/>
    </source>
</evidence>
<feature type="transmembrane region" description="Helical" evidence="11">
    <location>
        <begin position="296"/>
        <end position="319"/>
    </location>
</feature>
<comment type="similarity">
    <text evidence="3 11">Belongs to the peptidase M50B family.</text>
</comment>
<dbReference type="Gene3D" id="2.30.42.10">
    <property type="match status" value="1"/>
</dbReference>
<dbReference type="HOGENOM" id="CLU_025778_1_0_9"/>
<evidence type="ECO:0000313" key="13">
    <source>
        <dbReference type="EMBL" id="ESK65218.1"/>
    </source>
</evidence>
<dbReference type="Pfam" id="PF02163">
    <property type="entry name" value="Peptidase_M50"/>
    <property type="match status" value="1"/>
</dbReference>
<evidence type="ECO:0000256" key="3">
    <source>
        <dbReference type="ARBA" id="ARBA00007931"/>
    </source>
</evidence>
<dbReference type="SUPFAM" id="SSF50156">
    <property type="entry name" value="PDZ domain-like"/>
    <property type="match status" value="1"/>
</dbReference>
<dbReference type="OrthoDB" id="9782003at2"/>
<feature type="transmembrane region" description="Helical" evidence="11">
    <location>
        <begin position="174"/>
        <end position="194"/>
    </location>
</feature>
<keyword evidence="8 11" id="KW-1133">Transmembrane helix</keyword>
<evidence type="ECO:0000259" key="12">
    <source>
        <dbReference type="SMART" id="SM00228"/>
    </source>
</evidence>
<dbReference type="RefSeq" id="WP_023392021.1">
    <property type="nucleotide sequence ID" value="NZ_KI535340.1"/>
</dbReference>
<keyword evidence="14" id="KW-1185">Reference proteome</keyword>
<keyword evidence="6 11" id="KW-0378">Hydrolase</keyword>
<dbReference type="InterPro" id="IPR041489">
    <property type="entry name" value="PDZ_6"/>
</dbReference>
<keyword evidence="9 11" id="KW-0482">Metalloprotease</keyword>
<evidence type="ECO:0000256" key="8">
    <source>
        <dbReference type="ARBA" id="ARBA00022989"/>
    </source>
</evidence>
<dbReference type="CDD" id="cd23081">
    <property type="entry name" value="cpPDZ_EcRseP-like"/>
    <property type="match status" value="1"/>
</dbReference>
<keyword evidence="10 11" id="KW-0472">Membrane</keyword>
<evidence type="ECO:0000256" key="2">
    <source>
        <dbReference type="ARBA" id="ARBA00004141"/>
    </source>
</evidence>
<evidence type="ECO:0000256" key="6">
    <source>
        <dbReference type="ARBA" id="ARBA00022801"/>
    </source>
</evidence>
<evidence type="ECO:0000256" key="4">
    <source>
        <dbReference type="ARBA" id="ARBA00022670"/>
    </source>
</evidence>
<keyword evidence="5 11" id="KW-0812">Transmembrane</keyword>
<dbReference type="InterPro" id="IPR036034">
    <property type="entry name" value="PDZ_sf"/>
</dbReference>
<dbReference type="SMART" id="SM00228">
    <property type="entry name" value="PDZ"/>
    <property type="match status" value="1"/>
</dbReference>
<dbReference type="GeneID" id="84817882"/>
<evidence type="ECO:0000256" key="1">
    <source>
        <dbReference type="ARBA" id="ARBA00001947"/>
    </source>
</evidence>
<evidence type="ECO:0000313" key="14">
    <source>
        <dbReference type="Proteomes" id="UP000019050"/>
    </source>
</evidence>
<reference evidence="13" key="1">
    <citation type="submission" date="2013-06" db="EMBL/GenBank/DDBJ databases">
        <authorList>
            <person name="Weinstock G."/>
            <person name="Sodergren E."/>
            <person name="Clifton S."/>
            <person name="Fulton L."/>
            <person name="Fulton B."/>
            <person name="Courtney L."/>
            <person name="Fronick C."/>
            <person name="Harrison M."/>
            <person name="Strong C."/>
            <person name="Farmer C."/>
            <person name="Delahaunty K."/>
            <person name="Markovic C."/>
            <person name="Hall O."/>
            <person name="Minx P."/>
            <person name="Tomlinson C."/>
            <person name="Mitreva M."/>
            <person name="Nelson J."/>
            <person name="Hou S."/>
            <person name="Wollam A."/>
            <person name="Pepin K.H."/>
            <person name="Johnson M."/>
            <person name="Bhonagiri V."/>
            <person name="Nash W.E."/>
            <person name="Warren W."/>
            <person name="Chinwalla A."/>
            <person name="Mardis E.R."/>
            <person name="Wilson R.K."/>
        </authorList>
    </citation>
    <scope>NUCLEOTIDE SEQUENCE [LARGE SCALE GENOMIC DNA]</scope>
    <source>
        <strain evidence="13">ATCC 49176</strain>
    </source>
</reference>
<feature type="transmembrane region" description="Helical" evidence="11">
    <location>
        <begin position="394"/>
        <end position="413"/>
    </location>
</feature>
<dbReference type="EC" id="3.4.24.-" evidence="11"/>
<evidence type="ECO:0000256" key="5">
    <source>
        <dbReference type="ARBA" id="ARBA00022692"/>
    </source>
</evidence>
<dbReference type="NCBIfam" id="TIGR00054">
    <property type="entry name" value="RIP metalloprotease RseP"/>
    <property type="match status" value="1"/>
</dbReference>
<name>W1Q2D0_ABIDE</name>
<dbReference type="InterPro" id="IPR001478">
    <property type="entry name" value="PDZ"/>
</dbReference>
<sequence length="422" mass="45097">MQALIVFLLVFTVIVSIHEFGHFYFARKAGILVREFAIGMGPKLFSHQGKDGVLYTIRMIPLGGYVRLAGLGEDQDAVQAGMQVGLVLNEAGLVTRINTSKVALEDEVPVQVDQLDLTDAMTITGLPLGSQDLVTYQVDHKARIIEADGSSIQVAPRQVTYGAAKPWAKFMTNVAGPMNNFILSILIFVVVAFVRPGGVPVEANVLGYIEPDSPAAQAGLQSGDRIDAIGESKVSNWRQMVQAIQSKPGQTVDFSVHRGDQDLTLPVAIRADQVDQATIGRIGVAQPETQDLWAKIAYGFTATWSQITGVAAAIVGIFLRGLNLNQFGGPVAIAQITSKAASEGFMPVLFLTGLLSANIGAFNLLPIPALDGGKIVLNAIEGVRGKPLSQEKEGILTIIGALILVAFMLAVTWNDISRLFQP</sequence>
<dbReference type="GO" id="GO:0004222">
    <property type="term" value="F:metalloendopeptidase activity"/>
    <property type="evidence" value="ECO:0007669"/>
    <property type="project" value="InterPro"/>
</dbReference>
<dbReference type="InterPro" id="IPR004387">
    <property type="entry name" value="Pept_M50_Zn"/>
</dbReference>
<proteinExistence type="inferred from homology"/>
<dbReference type="Pfam" id="PF17820">
    <property type="entry name" value="PDZ_6"/>
    <property type="match status" value="1"/>
</dbReference>
<accession>W1Q2D0</accession>
<gene>
    <name evidence="13" type="ORF">GCWU000182_001379</name>
</gene>
<dbReference type="InterPro" id="IPR008915">
    <property type="entry name" value="Peptidase_M50"/>
</dbReference>
<evidence type="ECO:0000256" key="10">
    <source>
        <dbReference type="ARBA" id="ARBA00023136"/>
    </source>
</evidence>
<feature type="domain" description="PDZ" evidence="12">
    <location>
        <begin position="184"/>
        <end position="260"/>
    </location>
</feature>
<comment type="caution">
    <text evidence="13">The sequence shown here is derived from an EMBL/GenBank/DDBJ whole genome shotgun (WGS) entry which is preliminary data.</text>
</comment>
<evidence type="ECO:0000256" key="7">
    <source>
        <dbReference type="ARBA" id="ARBA00022833"/>
    </source>
</evidence>
<keyword evidence="11" id="KW-0479">Metal-binding</keyword>
<comment type="subcellular location">
    <subcellularLocation>
        <location evidence="2">Membrane</location>
        <topology evidence="2">Multi-pass membrane protein</topology>
    </subcellularLocation>
</comment>
<evidence type="ECO:0000256" key="11">
    <source>
        <dbReference type="RuleBase" id="RU362031"/>
    </source>
</evidence>
<organism evidence="13 14">
    <name type="scientific">Abiotrophia defectiva ATCC 49176</name>
    <dbReference type="NCBI Taxonomy" id="592010"/>
    <lineage>
        <taxon>Bacteria</taxon>
        <taxon>Bacillati</taxon>
        <taxon>Bacillota</taxon>
        <taxon>Bacilli</taxon>
        <taxon>Lactobacillales</taxon>
        <taxon>Aerococcaceae</taxon>
        <taxon>Abiotrophia</taxon>
    </lineage>
</organism>
<dbReference type="GO" id="GO:0046872">
    <property type="term" value="F:metal ion binding"/>
    <property type="evidence" value="ECO:0007669"/>
    <property type="project" value="UniProtKB-KW"/>
</dbReference>
<dbReference type="PANTHER" id="PTHR42837:SF2">
    <property type="entry name" value="MEMBRANE METALLOPROTEASE ARASP2, CHLOROPLASTIC-RELATED"/>
    <property type="match status" value="1"/>
</dbReference>
<comment type="cofactor">
    <cofactor evidence="1 11">
        <name>Zn(2+)</name>
        <dbReference type="ChEBI" id="CHEBI:29105"/>
    </cofactor>
</comment>
<protein>
    <recommendedName>
        <fullName evidence="11">Zinc metalloprotease</fullName>
        <ecNumber evidence="11">3.4.24.-</ecNumber>
    </recommendedName>
</protein>